<comment type="PTM">
    <text evidence="7 9">One or more lysine residues are methylated.</text>
</comment>
<dbReference type="PANTHER" id="PTHR11661">
    <property type="entry name" value="60S RIBOSOMAL PROTEIN L12"/>
    <property type="match status" value="1"/>
</dbReference>
<name>A0A543HUZ3_9MICO</name>
<keyword evidence="6 7" id="KW-0687">Ribonucleoprotein</keyword>
<evidence type="ECO:0000256" key="5">
    <source>
        <dbReference type="ARBA" id="ARBA00022980"/>
    </source>
</evidence>
<dbReference type="InterPro" id="IPR006519">
    <property type="entry name" value="Ribosomal_uL11_bac-typ"/>
</dbReference>
<proteinExistence type="inferred from homology"/>
<keyword evidence="2 7" id="KW-0488">Methylation</keyword>
<dbReference type="InterPro" id="IPR020783">
    <property type="entry name" value="Ribosomal_uL11_C"/>
</dbReference>
<accession>A0A543HUZ3</accession>
<dbReference type="Pfam" id="PF03946">
    <property type="entry name" value="Ribosomal_L11_N"/>
    <property type="match status" value="1"/>
</dbReference>
<dbReference type="InterPro" id="IPR036769">
    <property type="entry name" value="Ribosomal_uL11_C_sf"/>
</dbReference>
<evidence type="ECO:0000256" key="1">
    <source>
        <dbReference type="ARBA" id="ARBA00010537"/>
    </source>
</evidence>
<dbReference type="Pfam" id="PF00298">
    <property type="entry name" value="Ribosomal_L11"/>
    <property type="match status" value="1"/>
</dbReference>
<keyword evidence="13" id="KW-1185">Reference proteome</keyword>
<dbReference type="FunFam" id="1.10.10.250:FF:000001">
    <property type="entry name" value="50S ribosomal protein L11"/>
    <property type="match status" value="1"/>
</dbReference>
<dbReference type="Gene3D" id="3.30.1550.10">
    <property type="entry name" value="Ribosomal protein L11/L12, N-terminal domain"/>
    <property type="match status" value="1"/>
</dbReference>
<sequence>MPPKKKVSGFIKLQIQAGAATPAPPVGPALGQHGVNIMEFVKAYNAATESQRGNVIPVEITVYEDRSFTFVTKTPPAAELIKKAAGVAKGSGEPHKTKVAKLSRDQVYDIARQKMEDLNANDEDMAARIIAGTARSMGIDTEL</sequence>
<evidence type="ECO:0000256" key="7">
    <source>
        <dbReference type="HAMAP-Rule" id="MF_00736"/>
    </source>
</evidence>
<dbReference type="PANTHER" id="PTHR11661:SF1">
    <property type="entry name" value="LARGE RIBOSOMAL SUBUNIT PROTEIN UL11M"/>
    <property type="match status" value="1"/>
</dbReference>
<dbReference type="Gene3D" id="1.10.10.250">
    <property type="entry name" value="Ribosomal protein L11, C-terminal domain"/>
    <property type="match status" value="1"/>
</dbReference>
<dbReference type="OrthoDB" id="9802408at2"/>
<comment type="caution">
    <text evidence="12">The sequence shown here is derived from an EMBL/GenBank/DDBJ whole genome shotgun (WGS) entry which is preliminary data.</text>
</comment>
<dbReference type="NCBIfam" id="TIGR01632">
    <property type="entry name" value="L11_bact"/>
    <property type="match status" value="1"/>
</dbReference>
<organism evidence="12 13">
    <name type="scientific">Humibacillus xanthopallidus</name>
    <dbReference type="NCBI Taxonomy" id="412689"/>
    <lineage>
        <taxon>Bacteria</taxon>
        <taxon>Bacillati</taxon>
        <taxon>Actinomycetota</taxon>
        <taxon>Actinomycetes</taxon>
        <taxon>Micrococcales</taxon>
        <taxon>Intrasporangiaceae</taxon>
        <taxon>Humibacillus</taxon>
    </lineage>
</organism>
<dbReference type="RefSeq" id="WP_141844145.1">
    <property type="nucleotide sequence ID" value="NZ_VFPM01000002.1"/>
</dbReference>
<keyword evidence="4 7" id="KW-0694">RNA-binding</keyword>
<dbReference type="InterPro" id="IPR036796">
    <property type="entry name" value="Ribosomal_uL11_N_sf"/>
</dbReference>
<evidence type="ECO:0000313" key="12">
    <source>
        <dbReference type="EMBL" id="TQM62059.1"/>
    </source>
</evidence>
<dbReference type="SUPFAM" id="SSF54747">
    <property type="entry name" value="Ribosomal L11/L12e N-terminal domain"/>
    <property type="match status" value="1"/>
</dbReference>
<evidence type="ECO:0000256" key="6">
    <source>
        <dbReference type="ARBA" id="ARBA00023274"/>
    </source>
</evidence>
<evidence type="ECO:0000256" key="8">
    <source>
        <dbReference type="RuleBase" id="RU003978"/>
    </source>
</evidence>
<dbReference type="InterPro" id="IPR020784">
    <property type="entry name" value="Ribosomal_uL11_N"/>
</dbReference>
<dbReference type="GO" id="GO:0070180">
    <property type="term" value="F:large ribosomal subunit rRNA binding"/>
    <property type="evidence" value="ECO:0007669"/>
    <property type="project" value="UniProtKB-UniRule"/>
</dbReference>
<feature type="domain" description="Large ribosomal subunit protein uL11 N-terminal" evidence="11">
    <location>
        <begin position="11"/>
        <end position="68"/>
    </location>
</feature>
<dbReference type="GO" id="GO:0006412">
    <property type="term" value="P:translation"/>
    <property type="evidence" value="ECO:0007669"/>
    <property type="project" value="UniProtKB-UniRule"/>
</dbReference>
<evidence type="ECO:0000259" key="10">
    <source>
        <dbReference type="Pfam" id="PF00298"/>
    </source>
</evidence>
<dbReference type="GO" id="GO:0022625">
    <property type="term" value="C:cytosolic large ribosomal subunit"/>
    <property type="evidence" value="ECO:0007669"/>
    <property type="project" value="TreeGrafter"/>
</dbReference>
<dbReference type="EMBL" id="VFPM01000002">
    <property type="protein sequence ID" value="TQM62059.1"/>
    <property type="molecule type" value="Genomic_DNA"/>
</dbReference>
<evidence type="ECO:0000313" key="13">
    <source>
        <dbReference type="Proteomes" id="UP000316747"/>
    </source>
</evidence>
<evidence type="ECO:0000256" key="9">
    <source>
        <dbReference type="RuleBase" id="RU003979"/>
    </source>
</evidence>
<gene>
    <name evidence="7" type="primary">rplK</name>
    <name evidence="12" type="ORF">FBY41_2086</name>
</gene>
<keyword evidence="3 7" id="KW-0699">rRNA-binding</keyword>
<feature type="domain" description="Large ribosomal subunit protein uL11 C-terminal" evidence="10">
    <location>
        <begin position="73"/>
        <end position="139"/>
    </location>
</feature>
<protein>
    <recommendedName>
        <fullName evidence="7">Large ribosomal subunit protein uL11</fullName>
    </recommendedName>
</protein>
<dbReference type="FunFam" id="3.30.1550.10:FF:000001">
    <property type="entry name" value="50S ribosomal protein L11"/>
    <property type="match status" value="1"/>
</dbReference>
<comment type="function">
    <text evidence="7 9">Forms part of the ribosomal stalk which helps the ribosome interact with GTP-bound translation factors.</text>
</comment>
<dbReference type="GO" id="GO:0003735">
    <property type="term" value="F:structural constituent of ribosome"/>
    <property type="evidence" value="ECO:0007669"/>
    <property type="project" value="InterPro"/>
</dbReference>
<reference evidence="12 13" key="1">
    <citation type="submission" date="2019-06" db="EMBL/GenBank/DDBJ databases">
        <title>Genome sequencing of plant associated microbes to promote plant fitness in Sorghum bicolor and Oryza sativa.</title>
        <authorList>
            <person name="Coleman-Derr D."/>
        </authorList>
    </citation>
    <scope>NUCLEOTIDE SEQUENCE [LARGE SCALE GENOMIC DNA]</scope>
    <source>
        <strain evidence="12 13">KV-663</strain>
    </source>
</reference>
<dbReference type="InterPro" id="IPR000911">
    <property type="entry name" value="Ribosomal_uL11"/>
</dbReference>
<evidence type="ECO:0000256" key="2">
    <source>
        <dbReference type="ARBA" id="ARBA00022481"/>
    </source>
</evidence>
<dbReference type="AlphaFoldDB" id="A0A543HUZ3"/>
<comment type="similarity">
    <text evidence="1 7 8">Belongs to the universal ribosomal protein uL11 family.</text>
</comment>
<keyword evidence="5 7" id="KW-0689">Ribosomal protein</keyword>
<evidence type="ECO:0000259" key="11">
    <source>
        <dbReference type="Pfam" id="PF03946"/>
    </source>
</evidence>
<dbReference type="Proteomes" id="UP000316747">
    <property type="component" value="Unassembled WGS sequence"/>
</dbReference>
<comment type="subunit">
    <text evidence="7">Part of the ribosomal stalk of the 50S ribosomal subunit. Interacts with L10 and the large rRNA to form the base of the stalk. L10 forms an elongated spine to which L12 dimers bind in a sequential fashion forming a multimeric L10(L12)X complex.</text>
</comment>
<evidence type="ECO:0000256" key="3">
    <source>
        <dbReference type="ARBA" id="ARBA00022730"/>
    </source>
</evidence>
<dbReference type="CDD" id="cd00349">
    <property type="entry name" value="Ribosomal_L11"/>
    <property type="match status" value="1"/>
</dbReference>
<evidence type="ECO:0000256" key="4">
    <source>
        <dbReference type="ARBA" id="ARBA00022884"/>
    </source>
</evidence>
<dbReference type="HAMAP" id="MF_00736">
    <property type="entry name" value="Ribosomal_uL11"/>
    <property type="match status" value="1"/>
</dbReference>
<dbReference type="SUPFAM" id="SSF46906">
    <property type="entry name" value="Ribosomal protein L11, C-terminal domain"/>
    <property type="match status" value="1"/>
</dbReference>
<dbReference type="SMART" id="SM00649">
    <property type="entry name" value="RL11"/>
    <property type="match status" value="1"/>
</dbReference>